<dbReference type="Pfam" id="PF00296">
    <property type="entry name" value="Bac_luciferase"/>
    <property type="match status" value="1"/>
</dbReference>
<protein>
    <submittedName>
        <fullName evidence="3">LLM class flavin-dependent oxidoreductase</fullName>
    </submittedName>
</protein>
<dbReference type="SUPFAM" id="SSF51679">
    <property type="entry name" value="Bacterial luciferase-like"/>
    <property type="match status" value="1"/>
</dbReference>
<sequence length="266" mass="28985">MTTLGFVLRPQFPPERFESVIRTADEAGLEELWLWEDCFYESGIAPAAAALAWTTNVRIGIGLLPVPLRNVALSAMEVATIERMFPGRSMIAWGHGAQKWMGQAGVRVESPLTLLREYLTALRRLLDGEEVTVDGRYVRLDRVKLTWPAPARIHAGAIGPKSVALCGELADGVIIEARAGVDGVRRARELVGDTPITVYIRAAIGDGAQERVDREKTDEFGVANDDIPVMVERLAEAGANAVILQPTEDEPDLEGLIRYAAQLSTG</sequence>
<dbReference type="Gene3D" id="3.20.20.30">
    <property type="entry name" value="Luciferase-like domain"/>
    <property type="match status" value="1"/>
</dbReference>
<evidence type="ECO:0000256" key="1">
    <source>
        <dbReference type="ARBA" id="ARBA00023002"/>
    </source>
</evidence>
<keyword evidence="4" id="KW-1185">Reference proteome</keyword>
<gene>
    <name evidence="3" type="ORF">ACFPCV_16300</name>
</gene>
<name>A0ABV9S098_9PSEU</name>
<reference evidence="4" key="1">
    <citation type="journal article" date="2019" name="Int. J. Syst. Evol. Microbiol.">
        <title>The Global Catalogue of Microorganisms (GCM) 10K type strain sequencing project: providing services to taxonomists for standard genome sequencing and annotation.</title>
        <authorList>
            <consortium name="The Broad Institute Genomics Platform"/>
            <consortium name="The Broad Institute Genome Sequencing Center for Infectious Disease"/>
            <person name="Wu L."/>
            <person name="Ma J."/>
        </authorList>
    </citation>
    <scope>NUCLEOTIDE SEQUENCE [LARGE SCALE GENOMIC DNA]</scope>
    <source>
        <strain evidence="4">ZS-22-S1</strain>
    </source>
</reference>
<dbReference type="PANTHER" id="PTHR43244:SF1">
    <property type="entry name" value="5,10-METHYLENETETRAHYDROMETHANOPTERIN REDUCTASE"/>
    <property type="match status" value="1"/>
</dbReference>
<feature type="domain" description="Luciferase-like" evidence="2">
    <location>
        <begin position="10"/>
        <end position="208"/>
    </location>
</feature>
<dbReference type="Proteomes" id="UP001595859">
    <property type="component" value="Unassembled WGS sequence"/>
</dbReference>
<comment type="caution">
    <text evidence="3">The sequence shown here is derived from an EMBL/GenBank/DDBJ whole genome shotgun (WGS) entry which is preliminary data.</text>
</comment>
<accession>A0ABV9S098</accession>
<evidence type="ECO:0000259" key="2">
    <source>
        <dbReference type="Pfam" id="PF00296"/>
    </source>
</evidence>
<keyword evidence="1" id="KW-0560">Oxidoreductase</keyword>
<dbReference type="InterPro" id="IPR036661">
    <property type="entry name" value="Luciferase-like_sf"/>
</dbReference>
<organism evidence="3 4">
    <name type="scientific">Actinophytocola glycyrrhizae</name>
    <dbReference type="NCBI Taxonomy" id="2044873"/>
    <lineage>
        <taxon>Bacteria</taxon>
        <taxon>Bacillati</taxon>
        <taxon>Actinomycetota</taxon>
        <taxon>Actinomycetes</taxon>
        <taxon>Pseudonocardiales</taxon>
        <taxon>Pseudonocardiaceae</taxon>
    </lineage>
</organism>
<evidence type="ECO:0000313" key="4">
    <source>
        <dbReference type="Proteomes" id="UP001595859"/>
    </source>
</evidence>
<dbReference type="PANTHER" id="PTHR43244">
    <property type="match status" value="1"/>
</dbReference>
<dbReference type="InterPro" id="IPR050564">
    <property type="entry name" value="F420-G6PD/mer"/>
</dbReference>
<dbReference type="CDD" id="cd01097">
    <property type="entry name" value="Tetrahydromethanopterin_reductase"/>
    <property type="match status" value="1"/>
</dbReference>
<dbReference type="RefSeq" id="WP_378057018.1">
    <property type="nucleotide sequence ID" value="NZ_JBHSIS010000007.1"/>
</dbReference>
<dbReference type="EMBL" id="JBHSIS010000007">
    <property type="protein sequence ID" value="MFC4855068.1"/>
    <property type="molecule type" value="Genomic_DNA"/>
</dbReference>
<evidence type="ECO:0000313" key="3">
    <source>
        <dbReference type="EMBL" id="MFC4855068.1"/>
    </source>
</evidence>
<proteinExistence type="predicted"/>
<dbReference type="InterPro" id="IPR011251">
    <property type="entry name" value="Luciferase-like_dom"/>
</dbReference>